<accession>A0A6C0JSK5</accession>
<proteinExistence type="predicted"/>
<dbReference type="EMBL" id="MN740698">
    <property type="protein sequence ID" value="QHU08745.1"/>
    <property type="molecule type" value="Genomic_DNA"/>
</dbReference>
<protein>
    <submittedName>
        <fullName evidence="1">Uncharacterized protein</fullName>
    </submittedName>
</protein>
<name>A0A6C0JSK5_9ZZZZ</name>
<dbReference type="AlphaFoldDB" id="A0A6C0JSK5"/>
<sequence>MGSNGSTGNRHLDEIMDWVVGSSTSEDPSSHRSFTYEGELLDLEPGYERRSPDGTCIILTTARSGKYKGNSFKIQYREDDPSDYTIELRDWI</sequence>
<evidence type="ECO:0000313" key="1">
    <source>
        <dbReference type="EMBL" id="QHU08745.1"/>
    </source>
</evidence>
<reference evidence="1" key="1">
    <citation type="journal article" date="2020" name="Nature">
        <title>Giant virus diversity and host interactions through global metagenomics.</title>
        <authorList>
            <person name="Schulz F."/>
            <person name="Roux S."/>
            <person name="Paez-Espino D."/>
            <person name="Jungbluth S."/>
            <person name="Walsh D.A."/>
            <person name="Denef V.J."/>
            <person name="McMahon K.D."/>
            <person name="Konstantinidis K.T."/>
            <person name="Eloe-Fadrosh E.A."/>
            <person name="Kyrpides N.C."/>
            <person name="Woyke T."/>
        </authorList>
    </citation>
    <scope>NUCLEOTIDE SEQUENCE</scope>
    <source>
        <strain evidence="1">GVMAG-S-1063924-116</strain>
    </source>
</reference>
<organism evidence="1">
    <name type="scientific">viral metagenome</name>
    <dbReference type="NCBI Taxonomy" id="1070528"/>
    <lineage>
        <taxon>unclassified sequences</taxon>
        <taxon>metagenomes</taxon>
        <taxon>organismal metagenomes</taxon>
    </lineage>
</organism>